<evidence type="ECO:0008006" key="9">
    <source>
        <dbReference type="Google" id="ProtNLM"/>
    </source>
</evidence>
<dbReference type="RefSeq" id="WP_191864989.1">
    <property type="nucleotide sequence ID" value="NZ_BMZC01000001.1"/>
</dbReference>
<comment type="subcellular location">
    <subcellularLocation>
        <location evidence="1">Cell membrane</location>
        <topology evidence="1">Multi-pass membrane protein</topology>
    </subcellularLocation>
</comment>
<feature type="transmembrane region" description="Helical" evidence="6">
    <location>
        <begin position="29"/>
        <end position="46"/>
    </location>
</feature>
<evidence type="ECO:0000313" key="8">
    <source>
        <dbReference type="Proteomes" id="UP000622604"/>
    </source>
</evidence>
<dbReference type="InterPro" id="IPR005538">
    <property type="entry name" value="LrgA/CidA"/>
</dbReference>
<comment type="caution">
    <text evidence="7">The sequence shown here is derived from an EMBL/GenBank/DDBJ whole genome shotgun (WGS) entry which is preliminary data.</text>
</comment>
<keyword evidence="4 6" id="KW-1133">Transmembrane helix</keyword>
<evidence type="ECO:0000256" key="4">
    <source>
        <dbReference type="ARBA" id="ARBA00022989"/>
    </source>
</evidence>
<reference evidence="7" key="2">
    <citation type="submission" date="2020-09" db="EMBL/GenBank/DDBJ databases">
        <authorList>
            <person name="Sun Q."/>
            <person name="Kim S."/>
        </authorList>
    </citation>
    <scope>NUCLEOTIDE SEQUENCE</scope>
    <source>
        <strain evidence="7">KCTC 32337</strain>
    </source>
</reference>
<dbReference type="PANTHER" id="PTHR33931:SF2">
    <property type="entry name" value="HOLIN-LIKE PROTEIN CIDA"/>
    <property type="match status" value="1"/>
</dbReference>
<name>A0A8H9LZ10_9ALTE</name>
<feature type="transmembrane region" description="Helical" evidence="6">
    <location>
        <begin position="58"/>
        <end position="79"/>
    </location>
</feature>
<dbReference type="GO" id="GO:0005886">
    <property type="term" value="C:plasma membrane"/>
    <property type="evidence" value="ECO:0007669"/>
    <property type="project" value="UniProtKB-SubCell"/>
</dbReference>
<organism evidence="7 8">
    <name type="scientific">Paraglaciecola chathamensis</name>
    <dbReference type="NCBI Taxonomy" id="368405"/>
    <lineage>
        <taxon>Bacteria</taxon>
        <taxon>Pseudomonadati</taxon>
        <taxon>Pseudomonadota</taxon>
        <taxon>Gammaproteobacteria</taxon>
        <taxon>Alteromonadales</taxon>
        <taxon>Alteromonadaceae</taxon>
        <taxon>Paraglaciecola</taxon>
    </lineage>
</organism>
<evidence type="ECO:0000256" key="6">
    <source>
        <dbReference type="SAM" id="Phobius"/>
    </source>
</evidence>
<protein>
    <recommendedName>
        <fullName evidence="9">Holin-like protein</fullName>
    </recommendedName>
</protein>
<evidence type="ECO:0000256" key="3">
    <source>
        <dbReference type="ARBA" id="ARBA00022692"/>
    </source>
</evidence>
<accession>A0A8H9LZ10</accession>
<keyword evidence="5 6" id="KW-0472">Membrane</keyword>
<dbReference type="Proteomes" id="UP000622604">
    <property type="component" value="Unassembled WGS sequence"/>
</dbReference>
<reference evidence="7" key="1">
    <citation type="journal article" date="2014" name="Int. J. Syst. Evol. Microbiol.">
        <title>Complete genome sequence of Corynebacterium casei LMG S-19264T (=DSM 44701T), isolated from a smear-ripened cheese.</title>
        <authorList>
            <consortium name="US DOE Joint Genome Institute (JGI-PGF)"/>
            <person name="Walter F."/>
            <person name="Albersmeier A."/>
            <person name="Kalinowski J."/>
            <person name="Ruckert C."/>
        </authorList>
    </citation>
    <scope>NUCLEOTIDE SEQUENCE</scope>
    <source>
        <strain evidence="7">KCTC 32337</strain>
    </source>
</reference>
<gene>
    <name evidence="7" type="ORF">GCM10011274_00160</name>
</gene>
<dbReference type="AlphaFoldDB" id="A0A8H9LZ10"/>
<dbReference type="PANTHER" id="PTHR33931">
    <property type="entry name" value="HOLIN-LIKE PROTEIN CIDA-RELATED"/>
    <property type="match status" value="1"/>
</dbReference>
<sequence>MQWFKYALALLSLVGLWFIGLGLSTFIPLPASLLGLLVLLLGLVWLKRIPHALLTVSQFVLGHMLVLFLPATMGILLYGETLADNLLWLVLSIVISTLISLGITAWVCQRLWHANSVNSPVSNDNE</sequence>
<dbReference type="EMBL" id="BMZC01000001">
    <property type="protein sequence ID" value="GGZ46596.1"/>
    <property type="molecule type" value="Genomic_DNA"/>
</dbReference>
<evidence type="ECO:0000313" key="7">
    <source>
        <dbReference type="EMBL" id="GGZ46596.1"/>
    </source>
</evidence>
<keyword evidence="3 6" id="KW-0812">Transmembrane</keyword>
<evidence type="ECO:0000256" key="2">
    <source>
        <dbReference type="ARBA" id="ARBA00022475"/>
    </source>
</evidence>
<evidence type="ECO:0000256" key="5">
    <source>
        <dbReference type="ARBA" id="ARBA00023136"/>
    </source>
</evidence>
<evidence type="ECO:0000256" key="1">
    <source>
        <dbReference type="ARBA" id="ARBA00004651"/>
    </source>
</evidence>
<feature type="transmembrane region" description="Helical" evidence="6">
    <location>
        <begin position="85"/>
        <end position="108"/>
    </location>
</feature>
<dbReference type="Pfam" id="PF03788">
    <property type="entry name" value="LrgA"/>
    <property type="match status" value="1"/>
</dbReference>
<proteinExistence type="predicted"/>
<keyword evidence="2" id="KW-1003">Cell membrane</keyword>